<evidence type="ECO:0000313" key="1">
    <source>
        <dbReference type="EMBL" id="KAL1205178.1"/>
    </source>
</evidence>
<sequence length="207" mass="23926">MMLYMGNEARPFTKWQRLADLEEIYLRKKSKLHWLNVGAKNNRYFHQAAKVREIQNSIREVVKPDGSTVSSQEEIKEEAVLFFKDFLGQNDVAYEGKTVDHMKNLLRFECCDLDAAYLTRVVTEEEIKDVLFAMPGNKASGPDGYTVEFFKEAWMVLKKNFMVAIQSFFEKGFLPKCINSTILALIPKKTVVRKNTYPSLLAMSFTK</sequence>
<evidence type="ECO:0008006" key="3">
    <source>
        <dbReference type="Google" id="ProtNLM"/>
    </source>
</evidence>
<keyword evidence="2" id="KW-1185">Reference proteome</keyword>
<name>A0ABD1AFF9_CARAN</name>
<dbReference type="AlphaFoldDB" id="A0ABD1AFF9"/>
<proteinExistence type="predicted"/>
<comment type="caution">
    <text evidence="1">The sequence shown here is derived from an EMBL/GenBank/DDBJ whole genome shotgun (WGS) entry which is preliminary data.</text>
</comment>
<gene>
    <name evidence="1" type="ORF">V5N11_021347</name>
</gene>
<organism evidence="1 2">
    <name type="scientific">Cardamine amara subsp. amara</name>
    <dbReference type="NCBI Taxonomy" id="228776"/>
    <lineage>
        <taxon>Eukaryota</taxon>
        <taxon>Viridiplantae</taxon>
        <taxon>Streptophyta</taxon>
        <taxon>Embryophyta</taxon>
        <taxon>Tracheophyta</taxon>
        <taxon>Spermatophyta</taxon>
        <taxon>Magnoliopsida</taxon>
        <taxon>eudicotyledons</taxon>
        <taxon>Gunneridae</taxon>
        <taxon>Pentapetalae</taxon>
        <taxon>rosids</taxon>
        <taxon>malvids</taxon>
        <taxon>Brassicales</taxon>
        <taxon>Brassicaceae</taxon>
        <taxon>Cardamineae</taxon>
        <taxon>Cardamine</taxon>
    </lineage>
</organism>
<dbReference type="Proteomes" id="UP001558713">
    <property type="component" value="Unassembled WGS sequence"/>
</dbReference>
<dbReference type="EMBL" id="JBANAX010000524">
    <property type="protein sequence ID" value="KAL1205178.1"/>
    <property type="molecule type" value="Genomic_DNA"/>
</dbReference>
<reference evidence="1 2" key="1">
    <citation type="submission" date="2024-04" db="EMBL/GenBank/DDBJ databases">
        <title>Genome assembly C_amara_ONT_v2.</title>
        <authorList>
            <person name="Yant L."/>
            <person name="Moore C."/>
            <person name="Slenker M."/>
        </authorList>
    </citation>
    <scope>NUCLEOTIDE SEQUENCE [LARGE SCALE GENOMIC DNA]</scope>
    <source>
        <tissue evidence="1">Leaf</tissue>
    </source>
</reference>
<accession>A0ABD1AFF9</accession>
<protein>
    <recommendedName>
        <fullName evidence="3">Reverse transcriptase</fullName>
    </recommendedName>
</protein>
<evidence type="ECO:0000313" key="2">
    <source>
        <dbReference type="Proteomes" id="UP001558713"/>
    </source>
</evidence>